<name>L8GVZ8_ACACF</name>
<dbReference type="Proteomes" id="UP000011083">
    <property type="component" value="Unassembled WGS sequence"/>
</dbReference>
<reference evidence="2 3" key="1">
    <citation type="journal article" date="2013" name="Genome Biol.">
        <title>Genome of Acanthamoeba castellanii highlights extensive lateral gene transfer and early evolution of tyrosine kinase signaling.</title>
        <authorList>
            <person name="Clarke M."/>
            <person name="Lohan A.J."/>
            <person name="Liu B."/>
            <person name="Lagkouvardos I."/>
            <person name="Roy S."/>
            <person name="Zafar N."/>
            <person name="Bertelli C."/>
            <person name="Schilde C."/>
            <person name="Kianianmomeni A."/>
            <person name="Burglin T.R."/>
            <person name="Frech C."/>
            <person name="Turcotte B."/>
            <person name="Kopec K.O."/>
            <person name="Synnott J.M."/>
            <person name="Choo C."/>
            <person name="Paponov I."/>
            <person name="Finkler A."/>
            <person name="Soon Heng Tan C."/>
            <person name="Hutchins A.P."/>
            <person name="Weinmeier T."/>
            <person name="Rattei T."/>
            <person name="Chu J.S."/>
            <person name="Gimenez G."/>
            <person name="Irimia M."/>
            <person name="Rigden D.J."/>
            <person name="Fitzpatrick D.A."/>
            <person name="Lorenzo-Morales J."/>
            <person name="Bateman A."/>
            <person name="Chiu C.H."/>
            <person name="Tang P."/>
            <person name="Hegemann P."/>
            <person name="Fromm H."/>
            <person name="Raoult D."/>
            <person name="Greub G."/>
            <person name="Miranda-Saavedra D."/>
            <person name="Chen N."/>
            <person name="Nash P."/>
            <person name="Ginger M.L."/>
            <person name="Horn M."/>
            <person name="Schaap P."/>
            <person name="Caler L."/>
            <person name="Loftus B."/>
        </authorList>
    </citation>
    <scope>NUCLEOTIDE SEQUENCE [LARGE SCALE GENOMIC DNA]</scope>
    <source>
        <strain evidence="2 3">Neff</strain>
    </source>
</reference>
<proteinExistence type="predicted"/>
<dbReference type="CDD" id="cd11709">
    <property type="entry name" value="SPRY"/>
    <property type="match status" value="1"/>
</dbReference>
<dbReference type="InterPro" id="IPR013320">
    <property type="entry name" value="ConA-like_dom_sf"/>
</dbReference>
<accession>L8GVZ8</accession>
<dbReference type="EMBL" id="KB007974">
    <property type="protein sequence ID" value="ELR17175.1"/>
    <property type="molecule type" value="Genomic_DNA"/>
</dbReference>
<evidence type="ECO:0000313" key="2">
    <source>
        <dbReference type="EMBL" id="ELR17175.1"/>
    </source>
</evidence>
<dbReference type="GeneID" id="14918519"/>
<evidence type="ECO:0000313" key="3">
    <source>
        <dbReference type="Proteomes" id="UP000011083"/>
    </source>
</evidence>
<dbReference type="VEuPathDB" id="AmoebaDB:ACA1_058310"/>
<dbReference type="Pfam" id="PF00622">
    <property type="entry name" value="SPRY"/>
    <property type="match status" value="1"/>
</dbReference>
<gene>
    <name evidence="2" type="ORF">ACA1_058310</name>
</gene>
<dbReference type="RefSeq" id="XP_004339188.1">
    <property type="nucleotide sequence ID" value="XM_004339140.1"/>
</dbReference>
<sequence length="293" mass="31826">MQQDPPTDQQSVRCAGLTFRLEPRSTDGKSLLAITAEHAADPLHPTTYKLDVPGEKVAATTHTLCQTTNGWTAAVTVDAKRQQVRVTVRHALGFRDVEFELVLSGEQLNVSERLDQVLRVVGPRTNDLLADRHPNIDQFHGGLGAVVARPCGLHASVTTGVEFTAGQHYLEWRLLRCLNNACMLGVAEYPLQVFTPYPGSAALTSGRSLYGHNGHLYRDGANAPYGLGVFGPGEYVGVLLDMDARTVAFSINGRLGDSLPLSGKGGHCFVATLYTQGDAIELLPQHCWHRYAQ</sequence>
<keyword evidence="3" id="KW-1185">Reference proteome</keyword>
<evidence type="ECO:0000259" key="1">
    <source>
        <dbReference type="Pfam" id="PF00622"/>
    </source>
</evidence>
<dbReference type="InterPro" id="IPR043136">
    <property type="entry name" value="B30.2/SPRY_sf"/>
</dbReference>
<dbReference type="SUPFAM" id="SSF49899">
    <property type="entry name" value="Concanavalin A-like lectins/glucanases"/>
    <property type="match status" value="1"/>
</dbReference>
<dbReference type="Gene3D" id="2.60.120.920">
    <property type="match status" value="1"/>
</dbReference>
<protein>
    <recommendedName>
        <fullName evidence="1">SPRY domain-containing protein</fullName>
    </recommendedName>
</protein>
<dbReference type="OrthoDB" id="6762394at2759"/>
<dbReference type="AlphaFoldDB" id="L8GVZ8"/>
<dbReference type="InterPro" id="IPR003877">
    <property type="entry name" value="SPRY_dom"/>
</dbReference>
<feature type="domain" description="SPRY" evidence="1">
    <location>
        <begin position="168"/>
        <end position="254"/>
    </location>
</feature>
<organism evidence="2 3">
    <name type="scientific">Acanthamoeba castellanii (strain ATCC 30010 / Neff)</name>
    <dbReference type="NCBI Taxonomy" id="1257118"/>
    <lineage>
        <taxon>Eukaryota</taxon>
        <taxon>Amoebozoa</taxon>
        <taxon>Discosea</taxon>
        <taxon>Longamoebia</taxon>
        <taxon>Centramoebida</taxon>
        <taxon>Acanthamoebidae</taxon>
        <taxon>Acanthamoeba</taxon>
    </lineage>
</organism>
<dbReference type="KEGG" id="acan:ACA1_058310"/>